<comment type="caution">
    <text evidence="2">The sequence shown here is derived from an EMBL/GenBank/DDBJ whole genome shotgun (WGS) entry which is preliminary data.</text>
</comment>
<dbReference type="AlphaFoldDB" id="A0AAV8S0N5"/>
<evidence type="ECO:0000313" key="2">
    <source>
        <dbReference type="EMBL" id="KAJ8512889.1"/>
    </source>
</evidence>
<evidence type="ECO:0000313" key="3">
    <source>
        <dbReference type="Proteomes" id="UP001222027"/>
    </source>
</evidence>
<accession>A0AAV8S0N5</accession>
<keyword evidence="3" id="KW-1185">Reference proteome</keyword>
<organism evidence="2 3">
    <name type="scientific">Ensete ventricosum</name>
    <name type="common">Abyssinian banana</name>
    <name type="synonym">Musa ensete</name>
    <dbReference type="NCBI Taxonomy" id="4639"/>
    <lineage>
        <taxon>Eukaryota</taxon>
        <taxon>Viridiplantae</taxon>
        <taxon>Streptophyta</taxon>
        <taxon>Embryophyta</taxon>
        <taxon>Tracheophyta</taxon>
        <taxon>Spermatophyta</taxon>
        <taxon>Magnoliopsida</taxon>
        <taxon>Liliopsida</taxon>
        <taxon>Zingiberales</taxon>
        <taxon>Musaceae</taxon>
        <taxon>Ensete</taxon>
    </lineage>
</organism>
<dbReference type="Proteomes" id="UP001222027">
    <property type="component" value="Unassembled WGS sequence"/>
</dbReference>
<sequence length="115" mass="12482">MAGSSYSHCRRSELLPALLSLWNLPTAVAQPAFLSLRAAHLQLTAHWSFCSSRYLLQRASDDGVGLAEEMGEASGNSKSGPANKAEGIHCLGKEEEETKPLFFGTFNSGMEHRSE</sequence>
<reference evidence="2 3" key="1">
    <citation type="submission" date="2022-12" db="EMBL/GenBank/DDBJ databases">
        <title>Chromosome-scale assembly of the Ensete ventricosum genome.</title>
        <authorList>
            <person name="Dussert Y."/>
            <person name="Stocks J."/>
            <person name="Wendawek A."/>
            <person name="Woldeyes F."/>
            <person name="Nichols R.A."/>
            <person name="Borrell J.S."/>
        </authorList>
    </citation>
    <scope>NUCLEOTIDE SEQUENCE [LARGE SCALE GENOMIC DNA]</scope>
    <source>
        <strain evidence="3">cv. Maze</strain>
        <tissue evidence="2">Seeds</tissue>
    </source>
</reference>
<feature type="signal peptide" evidence="1">
    <location>
        <begin position="1"/>
        <end position="29"/>
    </location>
</feature>
<feature type="chain" id="PRO_5043956184" evidence="1">
    <location>
        <begin position="30"/>
        <end position="115"/>
    </location>
</feature>
<keyword evidence="1" id="KW-0732">Signal</keyword>
<gene>
    <name evidence="2" type="ORF">OPV22_003323</name>
</gene>
<name>A0AAV8S0N5_ENSVE</name>
<evidence type="ECO:0000256" key="1">
    <source>
        <dbReference type="SAM" id="SignalP"/>
    </source>
</evidence>
<proteinExistence type="predicted"/>
<dbReference type="EMBL" id="JAQQAF010000001">
    <property type="protein sequence ID" value="KAJ8512889.1"/>
    <property type="molecule type" value="Genomic_DNA"/>
</dbReference>
<protein>
    <submittedName>
        <fullName evidence="2">Uncharacterized protein</fullName>
    </submittedName>
</protein>